<keyword evidence="3 6" id="KW-0418">Kinase</keyword>
<proteinExistence type="predicted"/>
<dbReference type="OrthoDB" id="74764at2759"/>
<dbReference type="SUPFAM" id="SSF56112">
    <property type="entry name" value="Protein kinase-like (PK-like)"/>
    <property type="match status" value="1"/>
</dbReference>
<dbReference type="SMART" id="SM00220">
    <property type="entry name" value="S_TKc"/>
    <property type="match status" value="1"/>
</dbReference>
<dbReference type="GO" id="GO:0000045">
    <property type="term" value="P:autophagosome assembly"/>
    <property type="evidence" value="ECO:0007669"/>
    <property type="project" value="TreeGrafter"/>
</dbReference>
<dbReference type="Pfam" id="PF00069">
    <property type="entry name" value="Pkinase"/>
    <property type="match status" value="1"/>
</dbReference>
<dbReference type="AlphaFoldDB" id="A0A5J4UDE5"/>
<evidence type="ECO:0000256" key="4">
    <source>
        <dbReference type="ARBA" id="ARBA00022840"/>
    </source>
</evidence>
<comment type="caution">
    <text evidence="6">The sequence shown here is derived from an EMBL/GenBank/DDBJ whole genome shotgun (WGS) entry which is preliminary data.</text>
</comment>
<dbReference type="Proteomes" id="UP000324800">
    <property type="component" value="Unassembled WGS sequence"/>
</dbReference>
<dbReference type="GO" id="GO:0010506">
    <property type="term" value="P:regulation of autophagy"/>
    <property type="evidence" value="ECO:0007669"/>
    <property type="project" value="InterPro"/>
</dbReference>
<gene>
    <name evidence="6" type="ORF">EZS28_035844</name>
</gene>
<dbReference type="Gene3D" id="1.10.510.10">
    <property type="entry name" value="Transferase(Phosphotransferase) domain 1"/>
    <property type="match status" value="1"/>
</dbReference>
<accession>A0A5J4UDE5</accession>
<sequence>MLVREVEFQQKYVHPNIIRFIEVFKYDANYYIVMEFCGGRSLFSYYKKKRQTNEYISEDEAWRFLYEITDATGYLHSYRVQHRDIKPENVLLSTLGLSVKLIDSEESRQLTKEELFAVFVRSSPMYLCPEIQTQKKIDKIGDIYSIEDLKFNGKVAKEIDPSKYSQELIDLIREMRDLV</sequence>
<dbReference type="PROSITE" id="PS00108">
    <property type="entry name" value="PROTEIN_KINASE_ST"/>
    <property type="match status" value="1"/>
</dbReference>
<dbReference type="PANTHER" id="PTHR24348:SF22">
    <property type="entry name" value="NON-SPECIFIC SERINE_THREONINE PROTEIN KINASE"/>
    <property type="match status" value="1"/>
</dbReference>
<dbReference type="GO" id="GO:0000407">
    <property type="term" value="C:phagophore assembly site"/>
    <property type="evidence" value="ECO:0007669"/>
    <property type="project" value="TreeGrafter"/>
</dbReference>
<evidence type="ECO:0000313" key="6">
    <source>
        <dbReference type="EMBL" id="KAA6368629.1"/>
    </source>
</evidence>
<dbReference type="PROSITE" id="PS50011">
    <property type="entry name" value="PROTEIN_KINASE_DOM"/>
    <property type="match status" value="1"/>
</dbReference>
<evidence type="ECO:0000256" key="2">
    <source>
        <dbReference type="ARBA" id="ARBA00022741"/>
    </source>
</evidence>
<keyword evidence="4" id="KW-0067">ATP-binding</keyword>
<reference evidence="6 7" key="1">
    <citation type="submission" date="2019-03" db="EMBL/GenBank/DDBJ databases">
        <title>Single cell metagenomics reveals metabolic interactions within the superorganism composed of flagellate Streblomastix strix and complex community of Bacteroidetes bacteria on its surface.</title>
        <authorList>
            <person name="Treitli S.C."/>
            <person name="Kolisko M."/>
            <person name="Husnik F."/>
            <person name="Keeling P."/>
            <person name="Hampl V."/>
        </authorList>
    </citation>
    <scope>NUCLEOTIDE SEQUENCE [LARGE SCALE GENOMIC DNA]</scope>
    <source>
        <strain evidence="6">ST1C</strain>
    </source>
</reference>
<evidence type="ECO:0000256" key="3">
    <source>
        <dbReference type="ARBA" id="ARBA00022777"/>
    </source>
</evidence>
<dbReference type="GO" id="GO:0004674">
    <property type="term" value="F:protein serine/threonine kinase activity"/>
    <property type="evidence" value="ECO:0007669"/>
    <property type="project" value="InterPro"/>
</dbReference>
<dbReference type="InterPro" id="IPR045269">
    <property type="entry name" value="Atg1-like"/>
</dbReference>
<keyword evidence="1" id="KW-0808">Transferase</keyword>
<evidence type="ECO:0000259" key="5">
    <source>
        <dbReference type="PROSITE" id="PS50011"/>
    </source>
</evidence>
<dbReference type="GO" id="GO:0005829">
    <property type="term" value="C:cytosol"/>
    <property type="evidence" value="ECO:0007669"/>
    <property type="project" value="TreeGrafter"/>
</dbReference>
<protein>
    <submittedName>
        <fullName evidence="6">Putative serine/threonine-protein kinase ATG1t</fullName>
    </submittedName>
</protein>
<dbReference type="InterPro" id="IPR008271">
    <property type="entry name" value="Ser/Thr_kinase_AS"/>
</dbReference>
<dbReference type="InterPro" id="IPR011009">
    <property type="entry name" value="Kinase-like_dom_sf"/>
</dbReference>
<organism evidence="6 7">
    <name type="scientific">Streblomastix strix</name>
    <dbReference type="NCBI Taxonomy" id="222440"/>
    <lineage>
        <taxon>Eukaryota</taxon>
        <taxon>Metamonada</taxon>
        <taxon>Preaxostyla</taxon>
        <taxon>Oxymonadida</taxon>
        <taxon>Streblomastigidae</taxon>
        <taxon>Streblomastix</taxon>
    </lineage>
</organism>
<dbReference type="InterPro" id="IPR000719">
    <property type="entry name" value="Prot_kinase_dom"/>
</dbReference>
<dbReference type="GO" id="GO:0005524">
    <property type="term" value="F:ATP binding"/>
    <property type="evidence" value="ECO:0007669"/>
    <property type="project" value="UniProtKB-KW"/>
</dbReference>
<dbReference type="EMBL" id="SNRW01017164">
    <property type="protein sequence ID" value="KAA6368629.1"/>
    <property type="molecule type" value="Genomic_DNA"/>
</dbReference>
<evidence type="ECO:0000256" key="1">
    <source>
        <dbReference type="ARBA" id="ARBA00022679"/>
    </source>
</evidence>
<name>A0A5J4UDE5_9EUKA</name>
<dbReference type="GO" id="GO:0016020">
    <property type="term" value="C:membrane"/>
    <property type="evidence" value="ECO:0007669"/>
    <property type="project" value="TreeGrafter"/>
</dbReference>
<dbReference type="PANTHER" id="PTHR24348">
    <property type="entry name" value="SERINE/THREONINE-PROTEIN KINASE UNC-51-RELATED"/>
    <property type="match status" value="1"/>
</dbReference>
<evidence type="ECO:0000313" key="7">
    <source>
        <dbReference type="Proteomes" id="UP000324800"/>
    </source>
</evidence>
<dbReference type="GO" id="GO:0005776">
    <property type="term" value="C:autophagosome"/>
    <property type="evidence" value="ECO:0007669"/>
    <property type="project" value="TreeGrafter"/>
</dbReference>
<keyword evidence="2" id="KW-0547">Nucleotide-binding</keyword>
<feature type="domain" description="Protein kinase" evidence="5">
    <location>
        <begin position="1"/>
        <end position="179"/>
    </location>
</feature>